<dbReference type="Proteomes" id="UP001159363">
    <property type="component" value="Chromosome 2"/>
</dbReference>
<organism evidence="2 3">
    <name type="scientific">Dryococelus australis</name>
    <dbReference type="NCBI Taxonomy" id="614101"/>
    <lineage>
        <taxon>Eukaryota</taxon>
        <taxon>Metazoa</taxon>
        <taxon>Ecdysozoa</taxon>
        <taxon>Arthropoda</taxon>
        <taxon>Hexapoda</taxon>
        <taxon>Insecta</taxon>
        <taxon>Pterygota</taxon>
        <taxon>Neoptera</taxon>
        <taxon>Polyneoptera</taxon>
        <taxon>Phasmatodea</taxon>
        <taxon>Verophasmatodea</taxon>
        <taxon>Anareolatae</taxon>
        <taxon>Phasmatidae</taxon>
        <taxon>Eurycanthinae</taxon>
        <taxon>Dryococelus</taxon>
    </lineage>
</organism>
<gene>
    <name evidence="2" type="ORF">PR048_006402</name>
</gene>
<evidence type="ECO:0000313" key="3">
    <source>
        <dbReference type="Proteomes" id="UP001159363"/>
    </source>
</evidence>
<comment type="caution">
    <text evidence="2">The sequence shown here is derived from an EMBL/GenBank/DDBJ whole genome shotgun (WGS) entry which is preliminary data.</text>
</comment>
<reference evidence="2 3" key="1">
    <citation type="submission" date="2023-02" db="EMBL/GenBank/DDBJ databases">
        <title>LHISI_Scaffold_Assembly.</title>
        <authorList>
            <person name="Stuart O.P."/>
            <person name="Cleave R."/>
            <person name="Magrath M.J.L."/>
            <person name="Mikheyev A.S."/>
        </authorList>
    </citation>
    <scope>NUCLEOTIDE SEQUENCE [LARGE SCALE GENOMIC DNA]</scope>
    <source>
        <strain evidence="2">Daus_M_001</strain>
        <tissue evidence="2">Leg muscle</tissue>
    </source>
</reference>
<dbReference type="Pfam" id="PF03184">
    <property type="entry name" value="DDE_1"/>
    <property type="match status" value="1"/>
</dbReference>
<keyword evidence="3" id="KW-1185">Reference proteome</keyword>
<proteinExistence type="predicted"/>
<protein>
    <recommendedName>
        <fullName evidence="1">DDE-1 domain-containing protein</fullName>
    </recommendedName>
</protein>
<accession>A0ABQ9IAX6</accession>
<dbReference type="InterPro" id="IPR004875">
    <property type="entry name" value="DDE_SF_endonuclease_dom"/>
</dbReference>
<dbReference type="EMBL" id="JARBHB010000002">
    <property type="protein sequence ID" value="KAJ8893801.1"/>
    <property type="molecule type" value="Genomic_DNA"/>
</dbReference>
<name>A0ABQ9IAX6_9NEOP</name>
<evidence type="ECO:0000313" key="2">
    <source>
        <dbReference type="EMBL" id="KAJ8893801.1"/>
    </source>
</evidence>
<sequence length="110" mass="12714">MTPLSRCQSHIIRDILNLCEQRNIIFICLPPNATHIMQQLDVAFFGPLKWNWHLVLSKWHDTEDGSKYPTIPNEKLAALLKKFGIVPVDKQILMNRLPNATGEINSEYIF</sequence>
<feature type="domain" description="DDE-1" evidence="1">
    <location>
        <begin position="7"/>
        <end position="59"/>
    </location>
</feature>
<evidence type="ECO:0000259" key="1">
    <source>
        <dbReference type="Pfam" id="PF03184"/>
    </source>
</evidence>